<protein>
    <submittedName>
        <fullName evidence="2">Erythema protein SVEP-7</fullName>
    </submittedName>
</protein>
<name>B5M0W5_SIMVI</name>
<keyword evidence="1" id="KW-0732">Signal</keyword>
<dbReference type="EMBL" id="EU930301">
    <property type="protein sequence ID" value="ACH56929.1"/>
    <property type="molecule type" value="mRNA"/>
</dbReference>
<feature type="signal peptide" evidence="1">
    <location>
        <begin position="1"/>
        <end position="19"/>
    </location>
</feature>
<reference evidence="2" key="1">
    <citation type="journal article" date="2009" name="J. Proteome Res.">
        <title>Insight into the sialome of the Black Fly, Simulium vittatum.</title>
        <authorList>
            <person name="Andersen J.F."/>
            <person name="Pham V.M."/>
            <person name="Meng Z."/>
            <person name="Champagne D.E."/>
            <person name="Ribeiro J.M."/>
        </authorList>
    </citation>
    <scope>NUCLEOTIDE SEQUENCE</scope>
    <source>
        <tissue evidence="2">Salivary glands</tissue>
    </source>
</reference>
<dbReference type="Gene3D" id="2.80.10.50">
    <property type="match status" value="1"/>
</dbReference>
<proteinExistence type="evidence at transcript level"/>
<sequence>MRITQSIIVPTLAIFGAAAADVIANNNCIVISDNSLVMHERQPDQEFPHYVYMKPKGDEDKDQQWILESTDGKYYKLKNKSSERYLGSGTFDYFLTVAGTNSDPDQYMFTADETGKYDISSKENGHLRSRGSNYGVMKDGDQHFFTVENCKN</sequence>
<evidence type="ECO:0000313" key="2">
    <source>
        <dbReference type="EMBL" id="ACH56929.1"/>
    </source>
</evidence>
<organism evidence="2">
    <name type="scientific">Simulium vittatum</name>
    <name type="common">Striped black fly</name>
    <dbReference type="NCBI Taxonomy" id="7192"/>
    <lineage>
        <taxon>Eukaryota</taxon>
        <taxon>Metazoa</taxon>
        <taxon>Ecdysozoa</taxon>
        <taxon>Arthropoda</taxon>
        <taxon>Hexapoda</taxon>
        <taxon>Insecta</taxon>
        <taxon>Pterygota</taxon>
        <taxon>Neoptera</taxon>
        <taxon>Endopterygota</taxon>
        <taxon>Diptera</taxon>
        <taxon>Nematocera</taxon>
        <taxon>Chironomoidea</taxon>
        <taxon>Simuliidae</taxon>
        <taxon>Simulium</taxon>
    </lineage>
</organism>
<evidence type="ECO:0000256" key="1">
    <source>
        <dbReference type="SAM" id="SignalP"/>
    </source>
</evidence>
<dbReference type="SUPFAM" id="SSF50370">
    <property type="entry name" value="Ricin B-like lectins"/>
    <property type="match status" value="1"/>
</dbReference>
<dbReference type="AlphaFoldDB" id="B5M0W5"/>
<feature type="chain" id="PRO_5002834634" evidence="1">
    <location>
        <begin position="20"/>
        <end position="152"/>
    </location>
</feature>
<dbReference type="InterPro" id="IPR035992">
    <property type="entry name" value="Ricin_B-like_lectins"/>
</dbReference>
<accession>B5M0W5</accession>